<keyword evidence="3" id="KW-1185">Reference proteome</keyword>
<name>A0A934JWI8_9GAMM</name>
<dbReference type="RefSeq" id="WP_199470071.1">
    <property type="nucleotide sequence ID" value="NZ_JAEMNX010000029.1"/>
</dbReference>
<dbReference type="InterPro" id="IPR000182">
    <property type="entry name" value="GNAT_dom"/>
</dbReference>
<dbReference type="Pfam" id="PF13673">
    <property type="entry name" value="Acetyltransf_10"/>
    <property type="match status" value="1"/>
</dbReference>
<comment type="caution">
    <text evidence="2">The sequence shown here is derived from an EMBL/GenBank/DDBJ whole genome shotgun (WGS) entry which is preliminary data.</text>
</comment>
<accession>A0A934JWI8</accession>
<dbReference type="GO" id="GO:0016747">
    <property type="term" value="F:acyltransferase activity, transferring groups other than amino-acyl groups"/>
    <property type="evidence" value="ECO:0007669"/>
    <property type="project" value="InterPro"/>
</dbReference>
<evidence type="ECO:0000313" key="2">
    <source>
        <dbReference type="EMBL" id="MBJ7539676.1"/>
    </source>
</evidence>
<proteinExistence type="predicted"/>
<organism evidence="2 3">
    <name type="scientific">Marinomonas transparens</name>
    <dbReference type="NCBI Taxonomy" id="2795388"/>
    <lineage>
        <taxon>Bacteria</taxon>
        <taxon>Pseudomonadati</taxon>
        <taxon>Pseudomonadota</taxon>
        <taxon>Gammaproteobacteria</taxon>
        <taxon>Oceanospirillales</taxon>
        <taxon>Oceanospirillaceae</taxon>
        <taxon>Marinomonas</taxon>
    </lineage>
</organism>
<dbReference type="Gene3D" id="3.40.630.30">
    <property type="match status" value="1"/>
</dbReference>
<dbReference type="SUPFAM" id="SSF55729">
    <property type="entry name" value="Acyl-CoA N-acyltransferases (Nat)"/>
    <property type="match status" value="1"/>
</dbReference>
<dbReference type="CDD" id="cd04301">
    <property type="entry name" value="NAT_SF"/>
    <property type="match status" value="1"/>
</dbReference>
<protein>
    <submittedName>
        <fullName evidence="2">GNAT family N-acetyltransferase</fullName>
    </submittedName>
</protein>
<evidence type="ECO:0000313" key="3">
    <source>
        <dbReference type="Proteomes" id="UP000628710"/>
    </source>
</evidence>
<gene>
    <name evidence="2" type="ORF">I8J31_18520</name>
</gene>
<feature type="domain" description="N-acetyltransferase" evidence="1">
    <location>
        <begin position="7"/>
        <end position="152"/>
    </location>
</feature>
<reference evidence="2" key="1">
    <citation type="submission" date="2020-12" db="EMBL/GenBank/DDBJ databases">
        <title>Marinomonas arctica sp. nov., a psychrotolerant bacterium isolated from the Arctic.</title>
        <authorList>
            <person name="Zhang Y."/>
        </authorList>
    </citation>
    <scope>NUCLEOTIDE SEQUENCE</scope>
    <source>
        <strain evidence="2">C1424</strain>
    </source>
</reference>
<dbReference type="EMBL" id="JAEMNX010000029">
    <property type="protein sequence ID" value="MBJ7539676.1"/>
    <property type="molecule type" value="Genomic_DNA"/>
</dbReference>
<dbReference type="PROSITE" id="PS51186">
    <property type="entry name" value="GNAT"/>
    <property type="match status" value="1"/>
</dbReference>
<dbReference type="AlphaFoldDB" id="A0A934JWI8"/>
<dbReference type="Proteomes" id="UP000628710">
    <property type="component" value="Unassembled WGS sequence"/>
</dbReference>
<dbReference type="InterPro" id="IPR016181">
    <property type="entry name" value="Acyl_CoA_acyltransferase"/>
</dbReference>
<evidence type="ECO:0000259" key="1">
    <source>
        <dbReference type="PROSITE" id="PS51186"/>
    </source>
</evidence>
<sequence>MITWHCQSFSELSTHTLYDLLKLRCDVFVVEQNCPFPELDGLDPLADTRHLYALQDNKVIAYARLLAKGDCYSSHCSIGRVVVAEKHRKAQIGHVLISKAIQQAFSLWPNTDIKIGAQSRLENFYKSHGFLTCSAPYMEDDIEHYLMTLTYPTDT</sequence>